<evidence type="ECO:0000256" key="5">
    <source>
        <dbReference type="PIRSR" id="PIRSR620019-1"/>
    </source>
</evidence>
<comment type="similarity">
    <text evidence="1">Belongs to the transferase hexapeptide repeat family.</text>
</comment>
<dbReference type="PANTHER" id="PTHR43300">
    <property type="entry name" value="ACETYLTRANSFERASE"/>
    <property type="match status" value="1"/>
</dbReference>
<dbReference type="InterPro" id="IPR011004">
    <property type="entry name" value="Trimer_LpxA-like_sf"/>
</dbReference>
<dbReference type="InterPro" id="IPR020019">
    <property type="entry name" value="AcTrfase_PglD-like"/>
</dbReference>
<dbReference type="RefSeq" id="WP_107891302.1">
    <property type="nucleotide sequence ID" value="NZ_NHSI01000016.1"/>
</dbReference>
<evidence type="ECO:0000256" key="3">
    <source>
        <dbReference type="ARBA" id="ARBA00022737"/>
    </source>
</evidence>
<dbReference type="CDD" id="cd03360">
    <property type="entry name" value="LbH_AT_putative"/>
    <property type="match status" value="1"/>
</dbReference>
<dbReference type="OrthoDB" id="9815592at2"/>
<keyword evidence="8" id="KW-1185">Reference proteome</keyword>
<dbReference type="Gene3D" id="2.160.10.10">
    <property type="entry name" value="Hexapeptide repeat proteins"/>
    <property type="match status" value="1"/>
</dbReference>
<dbReference type="AlphaFoldDB" id="A0A2T5BTZ7"/>
<dbReference type="PROSITE" id="PS00101">
    <property type="entry name" value="HEXAPEP_TRANSFERASES"/>
    <property type="match status" value="1"/>
</dbReference>
<evidence type="ECO:0000256" key="1">
    <source>
        <dbReference type="ARBA" id="ARBA00007274"/>
    </source>
</evidence>
<evidence type="ECO:0000256" key="2">
    <source>
        <dbReference type="ARBA" id="ARBA00022679"/>
    </source>
</evidence>
<accession>A0A2T5BTZ7</accession>
<dbReference type="PANTHER" id="PTHR43300:SF7">
    <property type="entry name" value="UDP-N-ACETYLBACILLOSAMINE N-ACETYLTRANSFERASE"/>
    <property type="match status" value="1"/>
</dbReference>
<evidence type="ECO:0000313" key="8">
    <source>
        <dbReference type="Proteomes" id="UP000243859"/>
    </source>
</evidence>
<organism evidence="7 8">
    <name type="scientific">Rhodovulum imhoffii</name>
    <dbReference type="NCBI Taxonomy" id="365340"/>
    <lineage>
        <taxon>Bacteria</taxon>
        <taxon>Pseudomonadati</taxon>
        <taxon>Pseudomonadota</taxon>
        <taxon>Alphaproteobacteria</taxon>
        <taxon>Rhodobacterales</taxon>
        <taxon>Paracoccaceae</taxon>
        <taxon>Rhodovulum</taxon>
    </lineage>
</organism>
<evidence type="ECO:0000256" key="4">
    <source>
        <dbReference type="ARBA" id="ARBA00023315"/>
    </source>
</evidence>
<dbReference type="InterPro" id="IPR018357">
    <property type="entry name" value="Hexapep_transf_CS"/>
</dbReference>
<feature type="binding site" evidence="6">
    <location>
        <position position="151"/>
    </location>
    <ligand>
        <name>acetyl-CoA</name>
        <dbReference type="ChEBI" id="CHEBI:57288"/>
    </ligand>
</feature>
<comment type="caution">
    <text evidence="7">The sequence shown here is derived from an EMBL/GenBank/DDBJ whole genome shotgun (WGS) entry which is preliminary data.</text>
</comment>
<dbReference type="GO" id="GO:0016746">
    <property type="term" value="F:acyltransferase activity"/>
    <property type="evidence" value="ECO:0007669"/>
    <property type="project" value="UniProtKB-KW"/>
</dbReference>
<dbReference type="InterPro" id="IPR001451">
    <property type="entry name" value="Hexapep"/>
</dbReference>
<sequence length="216" mass="21140">MGDRVRPVAVLGAGGHARVVAEALVLSGRRLAGYVAPVAEGRTHPLLGSWLGTDDIISDLVGAGHDLALGLGFVDSAGAKLRSAILAALDPARLSVVCHPAASVSAFAHLAPGTVVCAGAVVSVGAALDEGVLINSGAVVDHDCQVGANTHVAIGAHLAGSVHVGRDVLVGAGAVVRQGIRIGDSAVIGAGSVVIRDVPAGVTVCGIPARVPKSGV</sequence>
<feature type="active site" description="Proton acceptor" evidence="5">
    <location>
        <position position="142"/>
    </location>
</feature>
<name>A0A2T5BTZ7_9RHOB</name>
<keyword evidence="4" id="KW-0012">Acyltransferase</keyword>
<dbReference type="EMBL" id="QAAA01000004">
    <property type="protein sequence ID" value="PTN02935.1"/>
    <property type="molecule type" value="Genomic_DNA"/>
</dbReference>
<dbReference type="Gene3D" id="3.40.50.20">
    <property type="match status" value="1"/>
</dbReference>
<proteinExistence type="inferred from homology"/>
<feature type="site" description="Increases basicity of active site His" evidence="5">
    <location>
        <position position="143"/>
    </location>
</feature>
<keyword evidence="3" id="KW-0677">Repeat</keyword>
<protein>
    <submittedName>
        <fullName evidence="7">UDP-perosamine 4-acetyltransferase</fullName>
    </submittedName>
</protein>
<dbReference type="NCBIfam" id="TIGR03570">
    <property type="entry name" value="NeuD_NnaD"/>
    <property type="match status" value="1"/>
</dbReference>
<dbReference type="Pfam" id="PF00132">
    <property type="entry name" value="Hexapep"/>
    <property type="match status" value="1"/>
</dbReference>
<keyword evidence="2 7" id="KW-0808">Transferase</keyword>
<dbReference type="InterPro" id="IPR050179">
    <property type="entry name" value="Trans_hexapeptide_repeat"/>
</dbReference>
<evidence type="ECO:0000313" key="7">
    <source>
        <dbReference type="EMBL" id="PTN02935.1"/>
    </source>
</evidence>
<reference evidence="7 8" key="1">
    <citation type="submission" date="2018-04" db="EMBL/GenBank/DDBJ databases">
        <title>Genomic Encyclopedia of Archaeal and Bacterial Type Strains, Phase II (KMG-II): from individual species to whole genera.</title>
        <authorList>
            <person name="Goeker M."/>
        </authorList>
    </citation>
    <scope>NUCLEOTIDE SEQUENCE [LARGE SCALE GENOMIC DNA]</scope>
    <source>
        <strain evidence="7 8">DSM 18064</strain>
    </source>
</reference>
<dbReference type="SUPFAM" id="SSF51161">
    <property type="entry name" value="Trimeric LpxA-like enzymes"/>
    <property type="match status" value="1"/>
</dbReference>
<gene>
    <name evidence="7" type="ORF">C8N32_10446</name>
</gene>
<evidence type="ECO:0000256" key="6">
    <source>
        <dbReference type="PIRSR" id="PIRSR620019-2"/>
    </source>
</evidence>
<dbReference type="Proteomes" id="UP000243859">
    <property type="component" value="Unassembled WGS sequence"/>
</dbReference>